<organism evidence="3 4">
    <name type="scientific">Leishmania mexicana (strain MHOM/GT/2001/U1103)</name>
    <dbReference type="NCBI Taxonomy" id="929439"/>
    <lineage>
        <taxon>Eukaryota</taxon>
        <taxon>Discoba</taxon>
        <taxon>Euglenozoa</taxon>
        <taxon>Kinetoplastea</taxon>
        <taxon>Metakinetoplastina</taxon>
        <taxon>Trypanosomatida</taxon>
        <taxon>Trypanosomatidae</taxon>
        <taxon>Leishmaniinae</taxon>
        <taxon>Leishmania</taxon>
    </lineage>
</organism>
<keyword evidence="2 3" id="KW-0812">Transmembrane</keyword>
<keyword evidence="2" id="KW-1133">Transmembrane helix</keyword>
<keyword evidence="4" id="KW-1185">Reference proteome</keyword>
<dbReference type="KEGG" id="lmi:LMXM_24_0690"/>
<keyword evidence="2" id="KW-0472">Membrane</keyword>
<evidence type="ECO:0000313" key="4">
    <source>
        <dbReference type="Proteomes" id="UP000007259"/>
    </source>
</evidence>
<dbReference type="EMBL" id="FR799577">
    <property type="protein sequence ID" value="CBZ27395.1"/>
    <property type="molecule type" value="Genomic_DNA"/>
</dbReference>
<dbReference type="RefSeq" id="XP_003875881.1">
    <property type="nucleotide sequence ID" value="XM_003875832.1"/>
</dbReference>
<dbReference type="AlphaFoldDB" id="E9AWQ9"/>
<feature type="transmembrane region" description="Helical" evidence="2">
    <location>
        <begin position="74"/>
        <end position="94"/>
    </location>
</feature>
<dbReference type="OrthoDB" id="264063at2759"/>
<feature type="region of interest" description="Disordered" evidence="1">
    <location>
        <begin position="115"/>
        <end position="153"/>
    </location>
</feature>
<dbReference type="VEuPathDB" id="TriTrypDB:LmxM.24.0690"/>
<dbReference type="Proteomes" id="UP000007259">
    <property type="component" value="Chromosome 24"/>
</dbReference>
<accession>E9AWQ9</accession>
<reference evidence="3 4" key="1">
    <citation type="journal article" date="2011" name="Genome Res.">
        <title>Chromosome and gene copy number variation allow major structural change between species and strains of Leishmania.</title>
        <authorList>
            <person name="Rogers M.B."/>
            <person name="Hilley J.D."/>
            <person name="Dickens N.J."/>
            <person name="Wilkes J."/>
            <person name="Bates P.A."/>
            <person name="Depledge D.P."/>
            <person name="Harris D."/>
            <person name="Her Y."/>
            <person name="Herzyk P."/>
            <person name="Imamura H."/>
            <person name="Otto T.D."/>
            <person name="Sanders M."/>
            <person name="Seeger K."/>
            <person name="Dujardin J.C."/>
            <person name="Berriman M."/>
            <person name="Smith D.F."/>
            <person name="Hertz-Fowler C."/>
            <person name="Mottram J.C."/>
        </authorList>
    </citation>
    <scope>NUCLEOTIDE SEQUENCE [LARGE SCALE GENOMIC DNA]</scope>
    <source>
        <strain evidence="3 4">MHOM/GT/2001/U1103</strain>
    </source>
</reference>
<proteinExistence type="predicted"/>
<dbReference type="OMA" id="FFWKRAD"/>
<evidence type="ECO:0000313" key="3">
    <source>
        <dbReference type="EMBL" id="CBZ27395.1"/>
    </source>
</evidence>
<dbReference type="PhylomeDB" id="E9AWQ9"/>
<name>E9AWQ9_LEIMU</name>
<gene>
    <name evidence="3" type="ORF">LMXM_24_0690</name>
</gene>
<evidence type="ECO:0000256" key="2">
    <source>
        <dbReference type="SAM" id="Phobius"/>
    </source>
</evidence>
<evidence type="ECO:0000256" key="1">
    <source>
        <dbReference type="SAM" id="MobiDB-lite"/>
    </source>
</evidence>
<sequence>MLRRSRVTRFIVPSSSGEELPRFLAEREKLILTTSGDLYAFVMEYDRRSTMPRLCSGPPHSDLLSRHLFSGSPLAGVLTAGGVAFFVLTFGYNVGKPVVDAHRKFFWKRADAAYGKRSRETTEGAAAEEEEERDGLSPMEEFDDLIEAKGKEG</sequence>
<dbReference type="GeneID" id="13454525"/>
<protein>
    <submittedName>
        <fullName evidence="3">Hypothetical predicted transmembrane protein</fullName>
    </submittedName>
</protein>